<dbReference type="KEGG" id="alim:106521510"/>
<dbReference type="PANTHER" id="PTHR12243:SF60">
    <property type="entry name" value="SI:CH211-15D5.12-RELATED"/>
    <property type="match status" value="1"/>
</dbReference>
<dbReference type="SMART" id="SM00595">
    <property type="entry name" value="MADF"/>
    <property type="match status" value="1"/>
</dbReference>
<evidence type="ECO:0000313" key="3">
    <source>
        <dbReference type="Proteomes" id="UP000192220"/>
    </source>
</evidence>
<dbReference type="GO" id="GO:0005667">
    <property type="term" value="C:transcription regulator complex"/>
    <property type="evidence" value="ECO:0007669"/>
    <property type="project" value="TreeGrafter"/>
</dbReference>
<dbReference type="InParanoid" id="A0A2I4BPB2"/>
<feature type="domain" description="MADF" evidence="2">
    <location>
        <begin position="136"/>
        <end position="224"/>
    </location>
</feature>
<dbReference type="InterPro" id="IPR039353">
    <property type="entry name" value="TF_Adf1"/>
</dbReference>
<dbReference type="OrthoDB" id="10262320at2759"/>
<dbReference type="AlphaFoldDB" id="A0A2I4BPB2"/>
<feature type="region of interest" description="Disordered" evidence="1">
    <location>
        <begin position="44"/>
        <end position="69"/>
    </location>
</feature>
<feature type="region of interest" description="Disordered" evidence="1">
    <location>
        <begin position="253"/>
        <end position="272"/>
    </location>
</feature>
<dbReference type="GeneID" id="106521510"/>
<evidence type="ECO:0000313" key="4">
    <source>
        <dbReference type="RefSeq" id="XP_013869558.1"/>
    </source>
</evidence>
<dbReference type="Proteomes" id="UP000192220">
    <property type="component" value="Unplaced"/>
</dbReference>
<name>A0A2I4BPB2_AUSLI</name>
<dbReference type="RefSeq" id="XP_013869558.1">
    <property type="nucleotide sequence ID" value="XM_014014104.1"/>
</dbReference>
<sequence length="406" mass="46929">MDGRRGPVQTNFHPAEFSEHHVYTEDGVLMDQQLWNQDRNCSLDPEELEPQQIKEEQEEPDLPQIKKEQEDPDLEISRRTTVKLTRIDNDGQYRLRERCNASSVPAMASASSQAPKLKKKRAKKTAFSLDAEEEKSMLEFLQEFPMLWDIKRTDYRRKEKKNKLWEDQGERMGKPAYYLRGWFKSLRDNYTRLSKRKREHVAPNPTEREQWVMDNFSFMKAVTRHRPVYTVKTAPAAQPSNLVAAEAALEELADADDRTSSPTCSTSTVHRDTRAQEEDLLQSLRKGMHQSWERLKCLRQPQSISERTVFANYVCDSLLTMNKRKFRKARSAISKVLSQVLDEDSEDDPQTLPSVPHDMPPPARPISAQADCSSSLSEMYQPPPSMWRHGAPQASVWASATPEYMQ</sequence>
<dbReference type="GO" id="GO:0005634">
    <property type="term" value="C:nucleus"/>
    <property type="evidence" value="ECO:0007669"/>
    <property type="project" value="TreeGrafter"/>
</dbReference>
<gene>
    <name evidence="4" type="primary">LOC106521510</name>
</gene>
<proteinExistence type="predicted"/>
<accession>A0A2I4BPB2</accession>
<dbReference type="Pfam" id="PF10545">
    <property type="entry name" value="MADF_DNA_bdg"/>
    <property type="match status" value="1"/>
</dbReference>
<dbReference type="PANTHER" id="PTHR12243">
    <property type="entry name" value="MADF DOMAIN TRANSCRIPTION FACTOR"/>
    <property type="match status" value="1"/>
</dbReference>
<organism evidence="3 4">
    <name type="scientific">Austrofundulus limnaeus</name>
    <name type="common">Annual killifish</name>
    <dbReference type="NCBI Taxonomy" id="52670"/>
    <lineage>
        <taxon>Eukaryota</taxon>
        <taxon>Metazoa</taxon>
        <taxon>Chordata</taxon>
        <taxon>Craniata</taxon>
        <taxon>Vertebrata</taxon>
        <taxon>Euteleostomi</taxon>
        <taxon>Actinopterygii</taxon>
        <taxon>Neopterygii</taxon>
        <taxon>Teleostei</taxon>
        <taxon>Neoteleostei</taxon>
        <taxon>Acanthomorphata</taxon>
        <taxon>Ovalentaria</taxon>
        <taxon>Atherinomorphae</taxon>
        <taxon>Cyprinodontiformes</taxon>
        <taxon>Rivulidae</taxon>
        <taxon>Austrofundulus</taxon>
    </lineage>
</organism>
<dbReference type="InterPro" id="IPR006578">
    <property type="entry name" value="MADF-dom"/>
</dbReference>
<evidence type="ECO:0000259" key="2">
    <source>
        <dbReference type="PROSITE" id="PS51029"/>
    </source>
</evidence>
<protein>
    <submittedName>
        <fullName evidence="4">Uncharacterized protein LOC106521510 isoform X1</fullName>
    </submittedName>
</protein>
<dbReference type="GO" id="GO:0006357">
    <property type="term" value="P:regulation of transcription by RNA polymerase II"/>
    <property type="evidence" value="ECO:0007669"/>
    <property type="project" value="TreeGrafter"/>
</dbReference>
<reference evidence="4" key="1">
    <citation type="submission" date="2025-08" db="UniProtKB">
        <authorList>
            <consortium name="RefSeq"/>
        </authorList>
    </citation>
    <scope>IDENTIFICATION</scope>
    <source>
        <strain evidence="4">Quisiro</strain>
        <tissue evidence="4">Liver</tissue>
    </source>
</reference>
<feature type="region of interest" description="Disordered" evidence="1">
    <location>
        <begin position="340"/>
        <end position="391"/>
    </location>
</feature>
<evidence type="ECO:0000256" key="1">
    <source>
        <dbReference type="SAM" id="MobiDB-lite"/>
    </source>
</evidence>
<dbReference type="PROSITE" id="PS51029">
    <property type="entry name" value="MADF"/>
    <property type="match status" value="1"/>
</dbReference>
<keyword evidence="3" id="KW-1185">Reference proteome</keyword>